<dbReference type="AlphaFoldDB" id="A0A914C3S6"/>
<feature type="compositionally biased region" description="Polar residues" evidence="1">
    <location>
        <begin position="573"/>
        <end position="597"/>
    </location>
</feature>
<dbReference type="Proteomes" id="UP000887540">
    <property type="component" value="Unplaced"/>
</dbReference>
<reference evidence="3" key="1">
    <citation type="submission" date="2022-11" db="UniProtKB">
        <authorList>
            <consortium name="WormBaseParasite"/>
        </authorList>
    </citation>
    <scope>IDENTIFICATION</scope>
</reference>
<dbReference type="WBParaSite" id="ACRNAN_Path_22.g78.t1">
    <property type="protein sequence ID" value="ACRNAN_Path_22.g78.t1"/>
    <property type="gene ID" value="ACRNAN_Path_22.g78"/>
</dbReference>
<name>A0A914C3S6_9BILA</name>
<protein>
    <submittedName>
        <fullName evidence="3">Uncharacterized protein</fullName>
    </submittedName>
</protein>
<sequence>MPMESEAIVEKCENLAKSDVLDLFFTDPYNLMRSITAFKKHSRQFSTNSYRAQIVILNGLLVENIGTITSGNSLKNVESYLTQFDRLVAKSSTLPKNSELEEVQKYARSLLYFRLGDFILVSMKYNNAYDENAFVLALCAYAIALDHLKKGALSSIFSMEAAEILNIVELYVLLKSNLKLLTDSSKFQAGMNDEKLGRKLINFFAKPEHSSLQTFSFIVSDTSHRIKSPYEIPSFNLDILMPKVWIIRHTVNFFERLLWLVSKDLLSNGTLNFMNDSIRKLNHFPDELRMVGIESFTLLDLKIGLFRMSKYVYYEPASLTRLEAINYPYLSYVKPSSVQKKFWESCLMLIDDSFVLSDIASSIRIMSALEEIRMRKENYDTVVLFSTFRWLKNFIRSSQLKANEQSVVRELMERYAQAVLNSFSQQAATSKSPDSIFASSYANFGTSVVEDEAISEEVCIFLAEQSLNRQNFREAESYLLNISEPTHDSETIRMLLFKVYTDWASFLEKEKSTENPMLKEQLHRIAARYKDPNVSYQRLSDINSSYLSELSYKSALDETPVMNGRFSESSFITPTRSFHANETTPTSASSELPPNNRSARDLAKTKEAADLMRVLVNAIQQSRQLLRDFSLLFPGTSDAPLKIGKEESVFKLSKPIVGYPQTKEADTNNEVNQRKHEHFCCGTDSEQEEVLRILENRANMTDF</sequence>
<evidence type="ECO:0000313" key="2">
    <source>
        <dbReference type="Proteomes" id="UP000887540"/>
    </source>
</evidence>
<accession>A0A914C3S6</accession>
<proteinExistence type="predicted"/>
<evidence type="ECO:0000256" key="1">
    <source>
        <dbReference type="SAM" id="MobiDB-lite"/>
    </source>
</evidence>
<organism evidence="2 3">
    <name type="scientific">Acrobeloides nanus</name>
    <dbReference type="NCBI Taxonomy" id="290746"/>
    <lineage>
        <taxon>Eukaryota</taxon>
        <taxon>Metazoa</taxon>
        <taxon>Ecdysozoa</taxon>
        <taxon>Nematoda</taxon>
        <taxon>Chromadorea</taxon>
        <taxon>Rhabditida</taxon>
        <taxon>Tylenchina</taxon>
        <taxon>Cephalobomorpha</taxon>
        <taxon>Cephaloboidea</taxon>
        <taxon>Cephalobidae</taxon>
        <taxon>Acrobeloides</taxon>
    </lineage>
</organism>
<keyword evidence="2" id="KW-1185">Reference proteome</keyword>
<evidence type="ECO:0000313" key="3">
    <source>
        <dbReference type="WBParaSite" id="ACRNAN_Path_22.g78.t1"/>
    </source>
</evidence>
<feature type="region of interest" description="Disordered" evidence="1">
    <location>
        <begin position="573"/>
        <end position="601"/>
    </location>
</feature>